<organism evidence="1 2">
    <name type="scientific">Vermiconidia calcicola</name>
    <dbReference type="NCBI Taxonomy" id="1690605"/>
    <lineage>
        <taxon>Eukaryota</taxon>
        <taxon>Fungi</taxon>
        <taxon>Dikarya</taxon>
        <taxon>Ascomycota</taxon>
        <taxon>Pezizomycotina</taxon>
        <taxon>Dothideomycetes</taxon>
        <taxon>Dothideomycetidae</taxon>
        <taxon>Mycosphaerellales</taxon>
        <taxon>Extremaceae</taxon>
        <taxon>Vermiconidia</taxon>
    </lineage>
</organism>
<keyword evidence="1" id="KW-0489">Methyltransferase</keyword>
<sequence length="241" mass="25471">MLPTPSTSHVNYEHIYEPSEDSYLLLDTLASPTETAFLRSQFPAGSPSPLVLEVGTGSGVVLAFATAHAEHIFGRSDIFTLGIDVNPFACEATQQTVVLAVKDAQKAQQACGVLLDGVCSDLTAAVRPGAVDVILFNPPYVPTAKLPLPPEMNGGGAPRTSFERDHYLSSLATDGGVDDRSRSWILSEAGLLHMMGVESGSLSKSARAERKQGGRSSASFAYGVLERSVEAVVDLSSAFRS</sequence>
<dbReference type="EC" id="2.1.1.297" evidence="1"/>
<keyword evidence="1" id="KW-0808">Transferase</keyword>
<name>A0ACC3MNY3_9PEZI</name>
<dbReference type="EMBL" id="JAUTXU010000188">
    <property type="protein sequence ID" value="KAK3700216.1"/>
    <property type="molecule type" value="Genomic_DNA"/>
</dbReference>
<protein>
    <submittedName>
        <fullName evidence="1">S-adenosylmethionine-dependent methyltransferase</fullName>
        <ecNumber evidence="1">2.1.1.297</ecNumber>
    </submittedName>
</protein>
<proteinExistence type="predicted"/>
<gene>
    <name evidence="1" type="primary">MTQ2_2</name>
    <name evidence="1" type="ORF">LTR37_016095</name>
</gene>
<dbReference type="Proteomes" id="UP001281147">
    <property type="component" value="Unassembled WGS sequence"/>
</dbReference>
<accession>A0ACC3MNY3</accession>
<evidence type="ECO:0000313" key="1">
    <source>
        <dbReference type="EMBL" id="KAK3700216.1"/>
    </source>
</evidence>
<comment type="caution">
    <text evidence="1">The sequence shown here is derived from an EMBL/GenBank/DDBJ whole genome shotgun (WGS) entry which is preliminary data.</text>
</comment>
<keyword evidence="2" id="KW-1185">Reference proteome</keyword>
<reference evidence="1" key="1">
    <citation type="submission" date="2023-07" db="EMBL/GenBank/DDBJ databases">
        <title>Black Yeasts Isolated from many extreme environments.</title>
        <authorList>
            <person name="Coleine C."/>
            <person name="Stajich J.E."/>
            <person name="Selbmann L."/>
        </authorList>
    </citation>
    <scope>NUCLEOTIDE SEQUENCE</scope>
    <source>
        <strain evidence="1">CCFEE 5714</strain>
    </source>
</reference>
<evidence type="ECO:0000313" key="2">
    <source>
        <dbReference type="Proteomes" id="UP001281147"/>
    </source>
</evidence>